<dbReference type="Proteomes" id="UP000789920">
    <property type="component" value="Unassembled WGS sequence"/>
</dbReference>
<comment type="caution">
    <text evidence="1">The sequence shown here is derived from an EMBL/GenBank/DDBJ whole genome shotgun (WGS) entry which is preliminary data.</text>
</comment>
<keyword evidence="2" id="KW-1185">Reference proteome</keyword>
<evidence type="ECO:0000313" key="1">
    <source>
        <dbReference type="EMBL" id="CAG8740152.1"/>
    </source>
</evidence>
<reference evidence="1" key="1">
    <citation type="submission" date="2021-06" db="EMBL/GenBank/DDBJ databases">
        <authorList>
            <person name="Kallberg Y."/>
            <person name="Tangrot J."/>
            <person name="Rosling A."/>
        </authorList>
    </citation>
    <scope>NUCLEOTIDE SEQUENCE</scope>
    <source>
        <strain evidence="1">MA461A</strain>
    </source>
</reference>
<proteinExistence type="predicted"/>
<evidence type="ECO:0000313" key="2">
    <source>
        <dbReference type="Proteomes" id="UP000789920"/>
    </source>
</evidence>
<gene>
    <name evidence="1" type="ORF">RPERSI_LOCUS13067</name>
</gene>
<sequence length="112" mass="13006">MYNDQILDKEFVDWDSIYNEFEETYNPNNIYNNLDNDMLDNNNSNEDDSLNEDNNNFTEDDRDTAGDSTSECCPTVFMPAISTINIAAHLHTKHRVFKTKKWEPQSSTLTTV</sequence>
<dbReference type="EMBL" id="CAJVQC010028604">
    <property type="protein sequence ID" value="CAG8740152.1"/>
    <property type="molecule type" value="Genomic_DNA"/>
</dbReference>
<protein>
    <submittedName>
        <fullName evidence="1">31008_t:CDS:1</fullName>
    </submittedName>
</protein>
<name>A0ACA9Q8G4_9GLOM</name>
<accession>A0ACA9Q8G4</accession>
<organism evidence="1 2">
    <name type="scientific">Racocetra persica</name>
    <dbReference type="NCBI Taxonomy" id="160502"/>
    <lineage>
        <taxon>Eukaryota</taxon>
        <taxon>Fungi</taxon>
        <taxon>Fungi incertae sedis</taxon>
        <taxon>Mucoromycota</taxon>
        <taxon>Glomeromycotina</taxon>
        <taxon>Glomeromycetes</taxon>
        <taxon>Diversisporales</taxon>
        <taxon>Gigasporaceae</taxon>
        <taxon>Racocetra</taxon>
    </lineage>
</organism>